<evidence type="ECO:0000256" key="4">
    <source>
        <dbReference type="ARBA" id="ARBA00013107"/>
    </source>
</evidence>
<evidence type="ECO:0000256" key="10">
    <source>
        <dbReference type="ARBA" id="ARBA00022989"/>
    </source>
</evidence>
<proteinExistence type="inferred from homology"/>
<keyword evidence="11" id="KW-0560">Oxidoreductase</keyword>
<evidence type="ECO:0000256" key="11">
    <source>
        <dbReference type="ARBA" id="ARBA00023002"/>
    </source>
</evidence>
<evidence type="ECO:0000256" key="6">
    <source>
        <dbReference type="ARBA" id="ARBA00022692"/>
    </source>
</evidence>
<dbReference type="PROSITE" id="PS00080">
    <property type="entry name" value="MULTICOPPER_OXIDASE2"/>
    <property type="match status" value="1"/>
</dbReference>
<keyword evidence="14" id="KW-1015">Disulfide bond</keyword>
<evidence type="ECO:0000256" key="12">
    <source>
        <dbReference type="ARBA" id="ARBA00023065"/>
    </source>
</evidence>
<reference evidence="19" key="1">
    <citation type="submission" date="2025-08" db="UniProtKB">
        <authorList>
            <consortium name="Ensembl"/>
        </authorList>
    </citation>
    <scope>IDENTIFICATION</scope>
</reference>
<evidence type="ECO:0000256" key="5">
    <source>
        <dbReference type="ARBA" id="ARBA00022448"/>
    </source>
</evidence>
<feature type="domain" description="Plastocyanin-like" evidence="18">
    <location>
        <begin position="99"/>
        <end position="208"/>
    </location>
</feature>
<keyword evidence="5" id="KW-0813">Transport</keyword>
<evidence type="ECO:0000256" key="7">
    <source>
        <dbReference type="ARBA" id="ARBA00022723"/>
    </source>
</evidence>
<evidence type="ECO:0000313" key="20">
    <source>
        <dbReference type="Proteomes" id="UP000472273"/>
    </source>
</evidence>
<comment type="cofactor">
    <cofactor evidence="1">
        <name>Cu cation</name>
        <dbReference type="ChEBI" id="CHEBI:23378"/>
    </cofactor>
</comment>
<dbReference type="AlphaFoldDB" id="A0A670YCR1"/>
<sequence>MASVKLLTCILISIILQFLILVQAATRIYYIGAVEEYWDYAPSGKNQITGQKLTEDKDANVTMTRGPNRIGRVYKKAIFRQFTDDSYSQEVAKPSWLGLLGPELKAEVEDTFIIHFKNFASRPYSVHPHGVFYKKDSEGALYPDGTSGKSKEDDFVLPGTNYTYTWPIMDNFAPTPADSPCLTWIYHSHIKSPKDISSGLIGPLLVCKKGFLDSTSTSLADKYKGFALMFSNIDENISWYLDENINTFCLDPSTVNKQDEDFQFSNMMLSINGYMYGNIPGLEMCAGDLVSWSLIGMGNELDVHSVHFLDHVLINRGCRTDVISLFSATFLTAGMVAQNVGTWLVNCAVNRHMPAGMSGLYNIKSCGQDLTPSWSGHKRKYFIAAERILWDYGPGGIDTFTGQPLNATDSDSAPYFRQGDDRIGGRYWKVQYVAYTDGSFSRRKKRPASEAHLGILGPVIKAEVGDTILVTFLNRGDKNHSMMPHGVAFDKSSEGFPYADGTFQVACRTFEHFTGGMKQWYNVKSCGKSSSDDHRHHGTVRTYYVAAEEVEWDYAPNKTWAEKKMEGMSQKESYGHIFVSQAEDTIGSKYKKVVYREYIDGRFMEHKKRTFKEEHLQILGPFIHAEVGDLVVIIFKNKASRPYSISAHGVQEDAGTKAHVTMPGETSTYLWRIPEQSGPGVSDPNCISWAYYSTVHFVKDLYSGLIGPLITCRKGILNENGSRSDIDREFTLLFMTFDENESWYLNDNIVKYFLTSGQRNTQTCNSFLSQLSLTCFFLAINGKIFNNLPGLIMNEGEGTNWYLIGMGNELDIHNVHFHGETFIVKIDHNHRRDVYDLIPATFQTIELVAFNPGIWLLHCHVYNHIRGGMETTYTILKAGNKIGININKIIYIKVIYKIIK</sequence>
<dbReference type="Proteomes" id="UP000472273">
    <property type="component" value="Unplaced"/>
</dbReference>
<dbReference type="PANTHER" id="PTHR11709:SF233">
    <property type="entry name" value="FERROXIDASE HEPHL1"/>
    <property type="match status" value="1"/>
</dbReference>
<evidence type="ECO:0000256" key="15">
    <source>
        <dbReference type="ARBA" id="ARBA00023180"/>
    </source>
</evidence>
<dbReference type="FunFam" id="2.60.40.420:FF:000028">
    <property type="entry name" value="Ceruloplasmin"/>
    <property type="match status" value="1"/>
</dbReference>
<keyword evidence="8 16" id="KW-0732">Signal</keyword>
<evidence type="ECO:0000256" key="1">
    <source>
        <dbReference type="ARBA" id="ARBA00001935"/>
    </source>
</evidence>
<evidence type="ECO:0000256" key="16">
    <source>
        <dbReference type="SAM" id="SignalP"/>
    </source>
</evidence>
<evidence type="ECO:0000256" key="2">
    <source>
        <dbReference type="ARBA" id="ARBA00004167"/>
    </source>
</evidence>
<dbReference type="Pfam" id="PF07731">
    <property type="entry name" value="Cu-oxidase_2"/>
    <property type="match status" value="1"/>
</dbReference>
<dbReference type="FunFam" id="2.60.40.420:FF:000009">
    <property type="entry name" value="Ceruloplasmin"/>
    <property type="match status" value="1"/>
</dbReference>
<dbReference type="InterPro" id="IPR002355">
    <property type="entry name" value="Cu_oxidase_Cu_BS"/>
</dbReference>
<feature type="chain" id="PRO_5025596598" description="ferroxidase" evidence="16">
    <location>
        <begin position="25"/>
        <end position="900"/>
    </location>
</feature>
<protein>
    <recommendedName>
        <fullName evidence="4">ferroxidase</fullName>
        <ecNumber evidence="4">1.16.3.1</ecNumber>
    </recommendedName>
</protein>
<keyword evidence="13" id="KW-0472">Membrane</keyword>
<evidence type="ECO:0000256" key="13">
    <source>
        <dbReference type="ARBA" id="ARBA00023136"/>
    </source>
</evidence>
<dbReference type="Ensembl" id="ENSPTXT00000006639.1">
    <property type="protein sequence ID" value="ENSPTXP00000006420.1"/>
    <property type="gene ID" value="ENSPTXG00000004241.1"/>
</dbReference>
<evidence type="ECO:0000259" key="18">
    <source>
        <dbReference type="Pfam" id="PF07732"/>
    </source>
</evidence>
<organism evidence="19 20">
    <name type="scientific">Pseudonaja textilis</name>
    <name type="common">Eastern brown snake</name>
    <dbReference type="NCBI Taxonomy" id="8673"/>
    <lineage>
        <taxon>Eukaryota</taxon>
        <taxon>Metazoa</taxon>
        <taxon>Chordata</taxon>
        <taxon>Craniata</taxon>
        <taxon>Vertebrata</taxon>
        <taxon>Euteleostomi</taxon>
        <taxon>Lepidosauria</taxon>
        <taxon>Squamata</taxon>
        <taxon>Bifurcata</taxon>
        <taxon>Unidentata</taxon>
        <taxon>Episquamata</taxon>
        <taxon>Toxicofera</taxon>
        <taxon>Serpentes</taxon>
        <taxon>Colubroidea</taxon>
        <taxon>Elapidae</taxon>
        <taxon>Hydrophiinae</taxon>
        <taxon>Pseudonaja</taxon>
    </lineage>
</organism>
<comment type="subcellular location">
    <subcellularLocation>
        <location evidence="2">Membrane</location>
        <topology evidence="2">Single-pass membrane protein</topology>
    </subcellularLocation>
</comment>
<gene>
    <name evidence="19" type="primary">HEPHL1</name>
</gene>
<comment type="similarity">
    <text evidence="3">Belongs to the multicopper oxidase family.</text>
</comment>
<evidence type="ECO:0000313" key="19">
    <source>
        <dbReference type="Ensembl" id="ENSPTXP00000006420.1"/>
    </source>
</evidence>
<name>A0A670YCR1_PSETE</name>
<dbReference type="InterPro" id="IPR008972">
    <property type="entry name" value="Cupredoxin"/>
</dbReference>
<feature type="domain" description="Plastocyanin-like" evidence="17">
    <location>
        <begin position="765"/>
        <end position="873"/>
    </location>
</feature>
<dbReference type="PANTHER" id="PTHR11709">
    <property type="entry name" value="MULTI-COPPER OXIDASE"/>
    <property type="match status" value="1"/>
</dbReference>
<keyword evidence="15" id="KW-0325">Glycoprotein</keyword>
<keyword evidence="12" id="KW-0406">Ion transport</keyword>
<dbReference type="Gene3D" id="2.60.40.420">
    <property type="entry name" value="Cupredoxins - blue copper proteins"/>
    <property type="match status" value="4"/>
</dbReference>
<dbReference type="GO" id="GO:0004322">
    <property type="term" value="F:ferroxidase activity"/>
    <property type="evidence" value="ECO:0007669"/>
    <property type="project" value="UniProtKB-EC"/>
</dbReference>
<feature type="domain" description="Plastocyanin-like" evidence="18">
    <location>
        <begin position="617"/>
        <end position="678"/>
    </location>
</feature>
<keyword evidence="6" id="KW-0812">Transmembrane</keyword>
<evidence type="ECO:0000256" key="14">
    <source>
        <dbReference type="ARBA" id="ARBA00023157"/>
    </source>
</evidence>
<dbReference type="GO" id="GO:0006826">
    <property type="term" value="P:iron ion transport"/>
    <property type="evidence" value="ECO:0007669"/>
    <property type="project" value="TreeGrafter"/>
</dbReference>
<evidence type="ECO:0000256" key="8">
    <source>
        <dbReference type="ARBA" id="ARBA00022729"/>
    </source>
</evidence>
<dbReference type="SUPFAM" id="SSF49503">
    <property type="entry name" value="Cupredoxins"/>
    <property type="match status" value="5"/>
</dbReference>
<dbReference type="InterPro" id="IPR011707">
    <property type="entry name" value="Cu-oxidase-like_N"/>
</dbReference>
<dbReference type="FunFam" id="2.60.40.420:FF:000002">
    <property type="entry name" value="Hephaestin like 1"/>
    <property type="match status" value="1"/>
</dbReference>
<keyword evidence="9" id="KW-0677">Repeat</keyword>
<dbReference type="Pfam" id="PF07732">
    <property type="entry name" value="Cu-oxidase_3"/>
    <property type="match status" value="2"/>
</dbReference>
<dbReference type="InterPro" id="IPR045087">
    <property type="entry name" value="Cu-oxidase_fam"/>
</dbReference>
<dbReference type="GeneTree" id="ENSGT00940000157994"/>
<keyword evidence="20" id="KW-1185">Reference proteome</keyword>
<feature type="signal peptide" evidence="16">
    <location>
        <begin position="1"/>
        <end position="24"/>
    </location>
</feature>
<dbReference type="EC" id="1.16.3.1" evidence="4"/>
<dbReference type="GO" id="GO:0005507">
    <property type="term" value="F:copper ion binding"/>
    <property type="evidence" value="ECO:0007669"/>
    <property type="project" value="InterPro"/>
</dbReference>
<dbReference type="PROSITE" id="PS00079">
    <property type="entry name" value="MULTICOPPER_OXIDASE1"/>
    <property type="match status" value="2"/>
</dbReference>
<dbReference type="InterPro" id="IPR011706">
    <property type="entry name" value="Cu-oxidase_C"/>
</dbReference>
<evidence type="ECO:0000256" key="3">
    <source>
        <dbReference type="ARBA" id="ARBA00010609"/>
    </source>
</evidence>
<dbReference type="InterPro" id="IPR033138">
    <property type="entry name" value="Cu_oxidase_CS"/>
</dbReference>
<evidence type="ECO:0000259" key="17">
    <source>
        <dbReference type="Pfam" id="PF07731"/>
    </source>
</evidence>
<keyword evidence="10" id="KW-1133">Transmembrane helix</keyword>
<reference evidence="19" key="2">
    <citation type="submission" date="2025-09" db="UniProtKB">
        <authorList>
            <consortium name="Ensembl"/>
        </authorList>
    </citation>
    <scope>IDENTIFICATION</scope>
</reference>
<accession>A0A670YCR1</accession>
<dbReference type="GO" id="GO:0005886">
    <property type="term" value="C:plasma membrane"/>
    <property type="evidence" value="ECO:0007669"/>
    <property type="project" value="TreeGrafter"/>
</dbReference>
<keyword evidence="7" id="KW-0479">Metal-binding</keyword>
<evidence type="ECO:0000256" key="9">
    <source>
        <dbReference type="ARBA" id="ARBA00022737"/>
    </source>
</evidence>